<dbReference type="SUPFAM" id="SSF101262">
    <property type="entry name" value="Methenyltetrahydrofolate cyclohydrolase-like"/>
    <property type="match status" value="1"/>
</dbReference>
<protein>
    <submittedName>
        <fullName evidence="3">Serine cycle enzyme</fullName>
    </submittedName>
</protein>
<dbReference type="Proteomes" id="UP000603865">
    <property type="component" value="Unassembled WGS sequence"/>
</dbReference>
<dbReference type="InterPro" id="IPR036178">
    <property type="entry name" value="Formintransfe-cycloase-like_sf"/>
</dbReference>
<keyword evidence="1" id="KW-0472">Membrane</keyword>
<gene>
    <name evidence="3" type="ORF">GCM10008957_29880</name>
</gene>
<dbReference type="EMBL" id="BMQL01000017">
    <property type="protein sequence ID" value="GGR15017.1"/>
    <property type="molecule type" value="Genomic_DNA"/>
</dbReference>
<dbReference type="InterPro" id="IPR007044">
    <property type="entry name" value="Cyclodeamin/CycHdrlase"/>
</dbReference>
<feature type="transmembrane region" description="Helical" evidence="1">
    <location>
        <begin position="38"/>
        <end position="58"/>
    </location>
</feature>
<dbReference type="AlphaFoldDB" id="A0A918CAS9"/>
<evidence type="ECO:0000313" key="3">
    <source>
        <dbReference type="EMBL" id="GGR15017.1"/>
    </source>
</evidence>
<evidence type="ECO:0000313" key="4">
    <source>
        <dbReference type="Proteomes" id="UP000603865"/>
    </source>
</evidence>
<keyword evidence="1" id="KW-1133">Transmembrane helix</keyword>
<keyword evidence="1" id="KW-0812">Transmembrane</keyword>
<reference evidence="3" key="1">
    <citation type="journal article" date="2014" name="Int. J. Syst. Evol. Microbiol.">
        <title>Complete genome sequence of Corynebacterium casei LMG S-19264T (=DSM 44701T), isolated from a smear-ripened cheese.</title>
        <authorList>
            <consortium name="US DOE Joint Genome Institute (JGI-PGF)"/>
            <person name="Walter F."/>
            <person name="Albersmeier A."/>
            <person name="Kalinowski J."/>
            <person name="Ruckert C."/>
        </authorList>
    </citation>
    <scope>NUCLEOTIDE SEQUENCE</scope>
    <source>
        <strain evidence="3">JCM 31311</strain>
    </source>
</reference>
<evidence type="ECO:0000256" key="1">
    <source>
        <dbReference type="SAM" id="Phobius"/>
    </source>
</evidence>
<keyword evidence="4" id="KW-1185">Reference proteome</keyword>
<dbReference type="Gene3D" id="1.20.120.680">
    <property type="entry name" value="Formiminotetrahydrofolate cyclodeaminase monomer, up-and-down helical bundle"/>
    <property type="match status" value="1"/>
</dbReference>
<sequence length="219" mass="22694">MLPSTDAESSAPSLWDVSARELLTRTASADPTPGGGSVAAISGAFGLALVTMALAVSLKGKSASDDLKTLHHEAGELLNRLLPHPDADVTAFQGYMDALALPKSDEGQRATRRSAMQSAARSATEAPLSAARDLLAGLELAQRAAVLSHKNVVSDVGAGAALLAGALHAELLTVDINLSSLPAEERSAAYTERTHLAEAARQQDTRVASLVQARLTRPD</sequence>
<dbReference type="GO" id="GO:0003824">
    <property type="term" value="F:catalytic activity"/>
    <property type="evidence" value="ECO:0007669"/>
    <property type="project" value="InterPro"/>
</dbReference>
<accession>A0A918CAS9</accession>
<dbReference type="RefSeq" id="WP_189091316.1">
    <property type="nucleotide sequence ID" value="NZ_BMQL01000017.1"/>
</dbReference>
<feature type="domain" description="Cyclodeaminase/cyclohydrolase" evidence="2">
    <location>
        <begin position="19"/>
        <end position="192"/>
    </location>
</feature>
<proteinExistence type="predicted"/>
<reference evidence="3" key="2">
    <citation type="submission" date="2020-09" db="EMBL/GenBank/DDBJ databases">
        <authorList>
            <person name="Sun Q."/>
            <person name="Ohkuma M."/>
        </authorList>
    </citation>
    <scope>NUCLEOTIDE SEQUENCE</scope>
    <source>
        <strain evidence="3">JCM 31311</strain>
    </source>
</reference>
<comment type="caution">
    <text evidence="3">The sequence shown here is derived from an EMBL/GenBank/DDBJ whole genome shotgun (WGS) entry which is preliminary data.</text>
</comment>
<dbReference type="Pfam" id="PF04961">
    <property type="entry name" value="FTCD_C"/>
    <property type="match status" value="1"/>
</dbReference>
<organism evidence="3 4">
    <name type="scientific">Deinococcus ruber</name>
    <dbReference type="NCBI Taxonomy" id="1848197"/>
    <lineage>
        <taxon>Bacteria</taxon>
        <taxon>Thermotogati</taxon>
        <taxon>Deinococcota</taxon>
        <taxon>Deinococci</taxon>
        <taxon>Deinococcales</taxon>
        <taxon>Deinococcaceae</taxon>
        <taxon>Deinococcus</taxon>
    </lineage>
</organism>
<name>A0A918CAS9_9DEIO</name>
<evidence type="ECO:0000259" key="2">
    <source>
        <dbReference type="Pfam" id="PF04961"/>
    </source>
</evidence>